<comment type="caution">
    <text evidence="11">The sequence shown here is derived from an EMBL/GenBank/DDBJ whole genome shotgun (WGS) entry which is preliminary data.</text>
</comment>
<keyword evidence="8 9" id="KW-0012">Acyltransferase</keyword>
<dbReference type="Pfam" id="PF03062">
    <property type="entry name" value="MBOAT"/>
    <property type="match status" value="1"/>
</dbReference>
<dbReference type="EMBL" id="JAJEPS010000012">
    <property type="protein sequence ID" value="MCC2126926.1"/>
    <property type="molecule type" value="Genomic_DNA"/>
</dbReference>
<feature type="transmembrane region" description="Helical" evidence="10">
    <location>
        <begin position="392"/>
        <end position="413"/>
    </location>
</feature>
<feature type="transmembrane region" description="Helical" evidence="10">
    <location>
        <begin position="106"/>
        <end position="124"/>
    </location>
</feature>
<evidence type="ECO:0000256" key="3">
    <source>
        <dbReference type="ARBA" id="ARBA00022475"/>
    </source>
</evidence>
<organism evidence="11 12">
    <name type="scientific">Hominiventricola filiformis</name>
    <dbReference type="NCBI Taxonomy" id="2885352"/>
    <lineage>
        <taxon>Bacteria</taxon>
        <taxon>Bacillati</taxon>
        <taxon>Bacillota</taxon>
        <taxon>Clostridia</taxon>
        <taxon>Lachnospirales</taxon>
        <taxon>Lachnospiraceae</taxon>
        <taxon>Hominiventricola</taxon>
    </lineage>
</organism>
<keyword evidence="6 10" id="KW-1133">Transmembrane helix</keyword>
<feature type="transmembrane region" description="Helical" evidence="10">
    <location>
        <begin position="6"/>
        <end position="23"/>
    </location>
</feature>
<comment type="subcellular location">
    <subcellularLocation>
        <location evidence="1">Cell membrane</location>
        <topology evidence="1">Multi-pass membrane protein</topology>
    </subcellularLocation>
</comment>
<keyword evidence="5 10" id="KW-0812">Transmembrane</keyword>
<dbReference type="InterPro" id="IPR028362">
    <property type="entry name" value="AlgI"/>
</dbReference>
<evidence type="ECO:0000256" key="6">
    <source>
        <dbReference type="ARBA" id="ARBA00022989"/>
    </source>
</evidence>
<dbReference type="GO" id="GO:0016746">
    <property type="term" value="F:acyltransferase activity"/>
    <property type="evidence" value="ECO:0007669"/>
    <property type="project" value="UniProtKB-KW"/>
</dbReference>
<feature type="transmembrane region" description="Helical" evidence="10">
    <location>
        <begin position="51"/>
        <end position="69"/>
    </location>
</feature>
<dbReference type="PIRSF" id="PIRSF500217">
    <property type="entry name" value="AlgI"/>
    <property type="match status" value="1"/>
</dbReference>
<dbReference type="InterPro" id="IPR051085">
    <property type="entry name" value="MB_O-acyltransferase"/>
</dbReference>
<feature type="transmembrane region" description="Helical" evidence="10">
    <location>
        <begin position="425"/>
        <end position="445"/>
    </location>
</feature>
<keyword evidence="4 9" id="KW-0808">Transferase</keyword>
<dbReference type="PIRSF" id="PIRSF016636">
    <property type="entry name" value="AlgI_DltB"/>
    <property type="match status" value="1"/>
</dbReference>
<reference evidence="11 12" key="1">
    <citation type="submission" date="2021-10" db="EMBL/GenBank/DDBJ databases">
        <title>Anaerobic single-cell dispensing facilitates the cultivation of human gut bacteria.</title>
        <authorList>
            <person name="Afrizal A."/>
        </authorList>
    </citation>
    <scope>NUCLEOTIDE SEQUENCE [LARGE SCALE GENOMIC DNA]</scope>
    <source>
        <strain evidence="11 12">CLA-AA-H276</strain>
    </source>
</reference>
<dbReference type="AlphaFoldDB" id="A0AAE3ABP6"/>
<dbReference type="PANTHER" id="PTHR13285">
    <property type="entry name" value="ACYLTRANSFERASE"/>
    <property type="match status" value="1"/>
</dbReference>
<evidence type="ECO:0000313" key="11">
    <source>
        <dbReference type="EMBL" id="MCC2126926.1"/>
    </source>
</evidence>
<keyword evidence="7 9" id="KW-0472">Membrane</keyword>
<evidence type="ECO:0000256" key="4">
    <source>
        <dbReference type="ARBA" id="ARBA00022679"/>
    </source>
</evidence>
<dbReference type="GO" id="GO:0042121">
    <property type="term" value="P:alginic acid biosynthetic process"/>
    <property type="evidence" value="ECO:0007669"/>
    <property type="project" value="InterPro"/>
</dbReference>
<dbReference type="GO" id="GO:0005886">
    <property type="term" value="C:plasma membrane"/>
    <property type="evidence" value="ECO:0007669"/>
    <property type="project" value="UniProtKB-SubCell"/>
</dbReference>
<evidence type="ECO:0000256" key="2">
    <source>
        <dbReference type="ARBA" id="ARBA00010323"/>
    </source>
</evidence>
<evidence type="ECO:0000256" key="10">
    <source>
        <dbReference type="SAM" id="Phobius"/>
    </source>
</evidence>
<proteinExistence type="inferred from homology"/>
<feature type="transmembrane region" description="Helical" evidence="10">
    <location>
        <begin position="81"/>
        <end position="100"/>
    </location>
</feature>
<feature type="transmembrane region" description="Helical" evidence="10">
    <location>
        <begin position="215"/>
        <end position="234"/>
    </location>
</feature>
<evidence type="ECO:0000313" key="12">
    <source>
        <dbReference type="Proteomes" id="UP001198220"/>
    </source>
</evidence>
<comment type="similarity">
    <text evidence="2 9">Belongs to the membrane-bound acyltransferase family.</text>
</comment>
<evidence type="ECO:0000256" key="5">
    <source>
        <dbReference type="ARBA" id="ARBA00022692"/>
    </source>
</evidence>
<keyword evidence="12" id="KW-1185">Reference proteome</keyword>
<dbReference type="InterPro" id="IPR024194">
    <property type="entry name" value="Ac/AlaTfrase_AlgI/DltB"/>
</dbReference>
<name>A0AAE3ABP6_9FIRM</name>
<dbReference type="Proteomes" id="UP001198220">
    <property type="component" value="Unassembled WGS sequence"/>
</dbReference>
<evidence type="ECO:0000256" key="9">
    <source>
        <dbReference type="PIRNR" id="PIRNR016636"/>
    </source>
</evidence>
<evidence type="ECO:0000256" key="7">
    <source>
        <dbReference type="ARBA" id="ARBA00023136"/>
    </source>
</evidence>
<keyword evidence="3 9" id="KW-1003">Cell membrane</keyword>
<evidence type="ECO:0000256" key="8">
    <source>
        <dbReference type="ARBA" id="ARBA00023315"/>
    </source>
</evidence>
<dbReference type="PANTHER" id="PTHR13285:SF23">
    <property type="entry name" value="TEICHOIC ACID D-ALANYLTRANSFERASE"/>
    <property type="match status" value="1"/>
</dbReference>
<dbReference type="InterPro" id="IPR004299">
    <property type="entry name" value="MBOAT_fam"/>
</dbReference>
<protein>
    <submittedName>
        <fullName evidence="11">MBOAT family protein</fullName>
    </submittedName>
</protein>
<accession>A0AAE3ABP6</accession>
<evidence type="ECO:0000256" key="1">
    <source>
        <dbReference type="ARBA" id="ARBA00004651"/>
    </source>
</evidence>
<feature type="transmembrane region" description="Helical" evidence="10">
    <location>
        <begin position="347"/>
        <end position="372"/>
    </location>
</feature>
<sequence length="455" mass="53479">MVFSSFTFLFRFLPCFLVVYMVCPAKWKNLVLFAGSLAFYFYGVRKTPMYLILFLISLLLNWYLGAWMVQAADEKHRKQRLFAGVLFNLCPLMVFKYSGFFTGRGLLLPLGISFYTFQMIGWLVDLYRREIRVFPSFLHFGTWASMWPHMSSGPILRWKDTETDLGARRVTASDVEEALRELTIGLVMKVLLANQLSGLWQKVGTIGYESISTPFAWLGLIAFTFQIYFDFYGYSLMAVGLGRLLGFHLPENFHYPYMACSMTEFWRRWHMTLGSWFRDYVYIPLGGSRCSRWKLLRNLLVVWLLTGIWHGAGWNFLLWGGCLFVMIAAEKFLYLKILNRYPWLGHLYMMILIPLSWLPFAVAEIRNIVVYLERLFPFFNAPGAYTWYAGDYLKYGQMYVWPLLAGLIFITPWPRKIYEKYKGSLISAVVLLMLFWFSIYCIHMGQDDPFLYFSF</sequence>
<gene>
    <name evidence="11" type="ORF">LKD36_12185</name>
</gene>